<evidence type="ECO:0008006" key="4">
    <source>
        <dbReference type="Google" id="ProtNLM"/>
    </source>
</evidence>
<gene>
    <name evidence="2" type="ORF">PXEA_LOCUS5072</name>
</gene>
<proteinExistence type="predicted"/>
<name>A0A3S5B2S5_9PLAT</name>
<dbReference type="EMBL" id="CAAALY010012372">
    <property type="protein sequence ID" value="VEL11632.1"/>
    <property type="molecule type" value="Genomic_DNA"/>
</dbReference>
<dbReference type="AlphaFoldDB" id="A0A3S5B2S5"/>
<keyword evidence="3" id="KW-1185">Reference proteome</keyword>
<evidence type="ECO:0000313" key="2">
    <source>
        <dbReference type="EMBL" id="VEL11632.1"/>
    </source>
</evidence>
<comment type="caution">
    <text evidence="2">The sequence shown here is derived from an EMBL/GenBank/DDBJ whole genome shotgun (WGS) entry which is preliminary data.</text>
</comment>
<feature type="region of interest" description="Disordered" evidence="1">
    <location>
        <begin position="1"/>
        <end position="27"/>
    </location>
</feature>
<organism evidence="2 3">
    <name type="scientific">Protopolystoma xenopodis</name>
    <dbReference type="NCBI Taxonomy" id="117903"/>
    <lineage>
        <taxon>Eukaryota</taxon>
        <taxon>Metazoa</taxon>
        <taxon>Spiralia</taxon>
        <taxon>Lophotrochozoa</taxon>
        <taxon>Platyhelminthes</taxon>
        <taxon>Monogenea</taxon>
        <taxon>Polyopisthocotylea</taxon>
        <taxon>Polystomatidea</taxon>
        <taxon>Polystomatidae</taxon>
        <taxon>Protopolystoma</taxon>
    </lineage>
</organism>
<evidence type="ECO:0000313" key="3">
    <source>
        <dbReference type="Proteomes" id="UP000784294"/>
    </source>
</evidence>
<dbReference type="Proteomes" id="UP000784294">
    <property type="component" value="Unassembled WGS sequence"/>
</dbReference>
<evidence type="ECO:0000256" key="1">
    <source>
        <dbReference type="SAM" id="MobiDB-lite"/>
    </source>
</evidence>
<dbReference type="OrthoDB" id="6285063at2759"/>
<reference evidence="2" key="1">
    <citation type="submission" date="2018-11" db="EMBL/GenBank/DDBJ databases">
        <authorList>
            <consortium name="Pathogen Informatics"/>
        </authorList>
    </citation>
    <scope>NUCLEOTIDE SEQUENCE</scope>
</reference>
<feature type="region of interest" description="Disordered" evidence="1">
    <location>
        <begin position="191"/>
        <end position="219"/>
    </location>
</feature>
<protein>
    <recommendedName>
        <fullName evidence="4">Sushi domain-containing protein</fullName>
    </recommendedName>
</protein>
<feature type="compositionally biased region" description="Polar residues" evidence="1">
    <location>
        <begin position="1"/>
        <end position="23"/>
    </location>
</feature>
<sequence length="281" mass="31092">MSPDSESSQHTTYYNPQRRTPVNSPGGFQDHMQADECFLHFLLFLQSDPKLAVFTLLLYPLVSSPAPFSPHALHTFPSLSLHSPEGGTRVAEAAGILLPNSNRVRHGARLRVTCERGYQLAEYHMEEPECRNGSFTKISRCIPAPCLGRPPDVPNAIARFFGHAHHQLAHYTCSPGFMSVAMEQRQLRSLAAGRSPGVSTDLTQSGHRSREGGSSSPLLGQALASRTGSQWSPELVDTLRCQFGQWKTFLIWSPNLDLLNPRNTVPKLASLTLVGHFDRLR</sequence>
<accession>A0A3S5B2S5</accession>